<dbReference type="NCBIfam" id="TIGR00229">
    <property type="entry name" value="sensory_box"/>
    <property type="match status" value="3"/>
</dbReference>
<dbReference type="InterPro" id="IPR003594">
    <property type="entry name" value="HATPase_dom"/>
</dbReference>
<dbReference type="CDD" id="cd00082">
    <property type="entry name" value="HisKA"/>
    <property type="match status" value="1"/>
</dbReference>
<evidence type="ECO:0000256" key="3">
    <source>
        <dbReference type="ARBA" id="ARBA00022553"/>
    </source>
</evidence>
<dbReference type="SUPFAM" id="SSF55874">
    <property type="entry name" value="ATPase domain of HSP90 chaperone/DNA topoisomerase II/histidine kinase"/>
    <property type="match status" value="1"/>
</dbReference>
<proteinExistence type="predicted"/>
<dbReference type="Gene3D" id="3.30.450.20">
    <property type="entry name" value="PAS domain"/>
    <property type="match status" value="3"/>
</dbReference>
<dbReference type="EC" id="2.7.13.3" evidence="2"/>
<dbReference type="InterPro" id="IPR005467">
    <property type="entry name" value="His_kinase_dom"/>
</dbReference>
<evidence type="ECO:0000256" key="9">
    <source>
        <dbReference type="SAM" id="MobiDB-lite"/>
    </source>
</evidence>
<dbReference type="SUPFAM" id="SSF47384">
    <property type="entry name" value="Homodimeric domain of signal transducing histidine kinase"/>
    <property type="match status" value="1"/>
</dbReference>
<keyword evidence="14" id="KW-1185">Reference proteome</keyword>
<dbReference type="Pfam" id="PF00512">
    <property type="entry name" value="HisKA"/>
    <property type="match status" value="1"/>
</dbReference>
<feature type="domain" description="PAS" evidence="11">
    <location>
        <begin position="84"/>
        <end position="155"/>
    </location>
</feature>
<feature type="domain" description="Histidine kinase" evidence="10">
    <location>
        <begin position="483"/>
        <end position="699"/>
    </location>
</feature>
<organism evidence="13 14">
    <name type="scientific">Sulfurifustis variabilis</name>
    <dbReference type="NCBI Taxonomy" id="1675686"/>
    <lineage>
        <taxon>Bacteria</taxon>
        <taxon>Pseudomonadati</taxon>
        <taxon>Pseudomonadota</taxon>
        <taxon>Gammaproteobacteria</taxon>
        <taxon>Acidiferrobacterales</taxon>
        <taxon>Acidiferrobacteraceae</taxon>
        <taxon>Sulfurifustis</taxon>
    </lineage>
</organism>
<dbReference type="SMART" id="SM00086">
    <property type="entry name" value="PAC"/>
    <property type="match status" value="3"/>
</dbReference>
<keyword evidence="8" id="KW-0902">Two-component regulatory system</keyword>
<dbReference type="RefSeq" id="WP_169924069.1">
    <property type="nucleotide sequence ID" value="NZ_AP014936.1"/>
</dbReference>
<dbReference type="InterPro" id="IPR000700">
    <property type="entry name" value="PAS-assoc_C"/>
</dbReference>
<gene>
    <name evidence="13" type="ORF">SVA_2459</name>
</gene>
<evidence type="ECO:0000256" key="6">
    <source>
        <dbReference type="ARBA" id="ARBA00022777"/>
    </source>
</evidence>
<dbReference type="CDD" id="cd00130">
    <property type="entry name" value="PAS"/>
    <property type="match status" value="3"/>
</dbReference>
<dbReference type="GO" id="GO:0006355">
    <property type="term" value="P:regulation of DNA-templated transcription"/>
    <property type="evidence" value="ECO:0007669"/>
    <property type="project" value="InterPro"/>
</dbReference>
<evidence type="ECO:0000259" key="11">
    <source>
        <dbReference type="PROSITE" id="PS50112"/>
    </source>
</evidence>
<feature type="domain" description="PAC" evidence="12">
    <location>
        <begin position="157"/>
        <end position="209"/>
    </location>
</feature>
<keyword evidence="4" id="KW-0808">Transferase</keyword>
<dbReference type="InterPro" id="IPR001610">
    <property type="entry name" value="PAC"/>
</dbReference>
<feature type="domain" description="PAC" evidence="12">
    <location>
        <begin position="411"/>
        <end position="463"/>
    </location>
</feature>
<dbReference type="AlphaFoldDB" id="A0A1B4VED4"/>
<dbReference type="PROSITE" id="PS50112">
    <property type="entry name" value="PAS"/>
    <property type="match status" value="2"/>
</dbReference>
<dbReference type="InterPro" id="IPR000014">
    <property type="entry name" value="PAS"/>
</dbReference>
<dbReference type="InterPro" id="IPR013767">
    <property type="entry name" value="PAS_fold"/>
</dbReference>
<dbReference type="InterPro" id="IPR036097">
    <property type="entry name" value="HisK_dim/P_sf"/>
</dbReference>
<keyword evidence="5" id="KW-0547">Nucleotide-binding</keyword>
<evidence type="ECO:0000256" key="8">
    <source>
        <dbReference type="ARBA" id="ARBA00023012"/>
    </source>
</evidence>
<dbReference type="KEGG" id="sva:SVA_2459"/>
<evidence type="ECO:0000256" key="1">
    <source>
        <dbReference type="ARBA" id="ARBA00000085"/>
    </source>
</evidence>
<dbReference type="SUPFAM" id="SSF55785">
    <property type="entry name" value="PYP-like sensor domain (PAS domain)"/>
    <property type="match status" value="3"/>
</dbReference>
<dbReference type="SMART" id="SM00387">
    <property type="entry name" value="HATPase_c"/>
    <property type="match status" value="1"/>
</dbReference>
<comment type="catalytic activity">
    <reaction evidence="1">
        <text>ATP + protein L-histidine = ADP + protein N-phospho-L-histidine.</text>
        <dbReference type="EC" id="2.7.13.3"/>
    </reaction>
</comment>
<protein>
    <recommendedName>
        <fullName evidence="2">histidine kinase</fullName>
        <ecNumber evidence="2">2.7.13.3</ecNumber>
    </recommendedName>
</protein>
<dbReference type="PROSITE" id="PS50109">
    <property type="entry name" value="HIS_KIN"/>
    <property type="match status" value="1"/>
</dbReference>
<dbReference type="PANTHER" id="PTHR43065">
    <property type="entry name" value="SENSOR HISTIDINE KINASE"/>
    <property type="match status" value="1"/>
</dbReference>
<dbReference type="Gene3D" id="3.30.565.10">
    <property type="entry name" value="Histidine kinase-like ATPase, C-terminal domain"/>
    <property type="match status" value="1"/>
</dbReference>
<dbReference type="Proteomes" id="UP000218899">
    <property type="component" value="Chromosome"/>
</dbReference>
<evidence type="ECO:0000259" key="10">
    <source>
        <dbReference type="PROSITE" id="PS50109"/>
    </source>
</evidence>
<dbReference type="InterPro" id="IPR013656">
    <property type="entry name" value="PAS_4"/>
</dbReference>
<evidence type="ECO:0000313" key="14">
    <source>
        <dbReference type="Proteomes" id="UP000218899"/>
    </source>
</evidence>
<dbReference type="Pfam" id="PF02518">
    <property type="entry name" value="HATPase_c"/>
    <property type="match status" value="1"/>
</dbReference>
<dbReference type="InterPro" id="IPR004358">
    <property type="entry name" value="Sig_transdc_His_kin-like_C"/>
</dbReference>
<feature type="domain" description="PAC" evidence="12">
    <location>
        <begin position="285"/>
        <end position="336"/>
    </location>
</feature>
<evidence type="ECO:0000256" key="2">
    <source>
        <dbReference type="ARBA" id="ARBA00012438"/>
    </source>
</evidence>
<evidence type="ECO:0000256" key="4">
    <source>
        <dbReference type="ARBA" id="ARBA00022679"/>
    </source>
</evidence>
<dbReference type="InterPro" id="IPR003661">
    <property type="entry name" value="HisK_dim/P_dom"/>
</dbReference>
<evidence type="ECO:0000259" key="12">
    <source>
        <dbReference type="PROSITE" id="PS50113"/>
    </source>
</evidence>
<reference evidence="13 14" key="1">
    <citation type="submission" date="2015-08" db="EMBL/GenBank/DDBJ databases">
        <title>Complete genome sequence of Sulfurifustis variabilis.</title>
        <authorList>
            <person name="Miura A."/>
            <person name="Kojima H."/>
            <person name="Fukui M."/>
        </authorList>
    </citation>
    <scope>NUCLEOTIDE SEQUENCE [LARGE SCALE GENOMIC DNA]</scope>
    <source>
        <strain evidence="14">skN76</strain>
    </source>
</reference>
<evidence type="ECO:0000313" key="13">
    <source>
        <dbReference type="EMBL" id="BAU49007.1"/>
    </source>
</evidence>
<dbReference type="GO" id="GO:0000155">
    <property type="term" value="F:phosphorelay sensor kinase activity"/>
    <property type="evidence" value="ECO:0007669"/>
    <property type="project" value="InterPro"/>
</dbReference>
<dbReference type="SMART" id="SM00091">
    <property type="entry name" value="PAS"/>
    <property type="match status" value="3"/>
</dbReference>
<dbReference type="InterPro" id="IPR035965">
    <property type="entry name" value="PAS-like_dom_sf"/>
</dbReference>
<keyword evidence="6" id="KW-0418">Kinase</keyword>
<dbReference type="SMART" id="SM00388">
    <property type="entry name" value="HisKA"/>
    <property type="match status" value="1"/>
</dbReference>
<dbReference type="EMBL" id="AP014936">
    <property type="protein sequence ID" value="BAU49007.1"/>
    <property type="molecule type" value="Genomic_DNA"/>
</dbReference>
<feature type="region of interest" description="Disordered" evidence="9">
    <location>
        <begin position="1"/>
        <end position="45"/>
    </location>
</feature>
<sequence length="703" mass="78286">MKRHSHPSKALGKTGRASGASKGPARPTHASHGGTETTTDPMGSALEKLEAAQTRLAARNQALLAERRRLLEERRHDETAKRSNEELLRLLADNLPAAVSYVDSAERYRFNNRVYEEWFGCSPGDIYGKTVADVIGQEAYDTVVREPLRRALAGERVSYERRVPYLHGGPRFVDAVYVPHRDEHGRVLGVFVRLRDISEQRAAREAVEQANRLLDGVVNNTHLLMACLDTDFRFLWVNRAYAEADGRDPADFAGKNHFALYPDADNERVFREVVETGTPRFFHAKPFEYRNNPERGVGFWDWALIPVKHPGGRVERLVLTLLDVTARVQAEQDLRSERNFGSAILDTVGALIVVLDRDGRIARFNHQCELTTGYTLEEVRGRRLADFLILPEESATVNEVFTRLAAGQFPNQHENYWITRDGRRRWIHWANTALLGEGGEVEFVIATGLDMTELREASERARSREQELAHAARAGMISELASGLAHEVNQPLTAIASYAQECVRRLRAGEADDGTLLGAVEQMATQAQRASDIIRTMREFVSKRTTTPARIDINTIVSQAATLAASEARRAGIVLRLELAPAMPALWADAIQIEQVVLNLLRNGIDALQAAPPGRRSLAVRTVVNGGRDVEVAVIDTGPGLRIDQLPRLFERFYTTKKEGMGMGLALSRSIIDGHRGRLWAENNPGGGATFRFTLPIEPQTDG</sequence>
<dbReference type="Gene3D" id="1.10.287.130">
    <property type="match status" value="1"/>
</dbReference>
<dbReference type="PROSITE" id="PS50113">
    <property type="entry name" value="PAC"/>
    <property type="match status" value="3"/>
</dbReference>
<name>A0A1B4VED4_9GAMM</name>
<dbReference type="GO" id="GO:0005524">
    <property type="term" value="F:ATP binding"/>
    <property type="evidence" value="ECO:0007669"/>
    <property type="project" value="UniProtKB-KW"/>
</dbReference>
<feature type="domain" description="PAS" evidence="11">
    <location>
        <begin position="337"/>
        <end position="408"/>
    </location>
</feature>
<dbReference type="Pfam" id="PF00989">
    <property type="entry name" value="PAS"/>
    <property type="match status" value="1"/>
</dbReference>
<dbReference type="PRINTS" id="PR00344">
    <property type="entry name" value="BCTRLSENSOR"/>
</dbReference>
<keyword evidence="3" id="KW-0597">Phosphoprotein</keyword>
<dbReference type="InterPro" id="IPR036890">
    <property type="entry name" value="HATPase_C_sf"/>
</dbReference>
<accession>A0A1B4VED4</accession>
<evidence type="ECO:0000256" key="7">
    <source>
        <dbReference type="ARBA" id="ARBA00022840"/>
    </source>
</evidence>
<evidence type="ECO:0000256" key="5">
    <source>
        <dbReference type="ARBA" id="ARBA00022741"/>
    </source>
</evidence>
<keyword evidence="7" id="KW-0067">ATP-binding</keyword>
<dbReference type="Pfam" id="PF08448">
    <property type="entry name" value="PAS_4"/>
    <property type="match status" value="2"/>
</dbReference>
<dbReference type="PANTHER" id="PTHR43065:SF10">
    <property type="entry name" value="PEROXIDE STRESS-ACTIVATED HISTIDINE KINASE MAK3"/>
    <property type="match status" value="1"/>
</dbReference>